<dbReference type="EMBL" id="MT553344">
    <property type="protein sequence ID" value="QKO02971.1"/>
    <property type="molecule type" value="Genomic_DNA"/>
</dbReference>
<sequence>MKAWTLPTDDVKAIADRAKAGTASAGDTLRLVGRVQQLEAINAALTVERNSAAAAAASYVNVIAKMNEVRESGAPEPTQLAGFRYWLGEAASGGT</sequence>
<protein>
    <submittedName>
        <fullName evidence="1">Uncharacterized protein</fullName>
    </submittedName>
</protein>
<evidence type="ECO:0000313" key="2">
    <source>
        <dbReference type="Proteomes" id="UP000509569"/>
    </source>
</evidence>
<keyword evidence="2" id="KW-1185">Reference proteome</keyword>
<name>A0A6N0A5C4_9CAUD</name>
<evidence type="ECO:0000313" key="1">
    <source>
        <dbReference type="EMBL" id="QKO02971.1"/>
    </source>
</evidence>
<dbReference type="KEGG" id="vg:63911882"/>
<reference evidence="1 2" key="1">
    <citation type="submission" date="2020-06" db="EMBL/GenBank/DDBJ databases">
        <authorList>
            <person name="Moran J."/>
            <person name="Kenna M."/>
            <person name="Ware V."/>
            <person name="Garlena R.A."/>
            <person name="Russell D.A."/>
            <person name="Pope W.H."/>
            <person name="Jacobs-Sera D."/>
            <person name="Hatfull G.F."/>
        </authorList>
    </citation>
    <scope>NUCLEOTIDE SEQUENCE [LARGE SCALE GENOMIC DNA]</scope>
</reference>
<accession>A0A6N0A5C4</accession>
<dbReference type="RefSeq" id="YP_010051140.1">
    <property type="nucleotide sequence ID" value="NC_054438.1"/>
</dbReference>
<proteinExistence type="predicted"/>
<dbReference type="GeneID" id="63911882"/>
<dbReference type="Proteomes" id="UP000509569">
    <property type="component" value="Segment"/>
</dbReference>
<gene>
    <name evidence="1" type="primary">52</name>
    <name evidence="1" type="ORF">SEA_TZGORDON_52</name>
</gene>
<organism evidence="1 2">
    <name type="scientific">Gordonia phage TZGordon</name>
    <dbReference type="NCBI Taxonomy" id="2744004"/>
    <lineage>
        <taxon>Viruses</taxon>
        <taxon>Duplodnaviria</taxon>
        <taxon>Heunggongvirae</taxon>
        <taxon>Uroviricota</taxon>
        <taxon>Caudoviricetes</taxon>
        <taxon>Ruthgordonvirinae</taxon>
        <taxon>Vendettavirus</taxon>
        <taxon>Vendettavirus tzgordon</taxon>
    </lineage>
</organism>